<evidence type="ECO:0000313" key="2">
    <source>
        <dbReference type="Proteomes" id="UP000059074"/>
    </source>
</evidence>
<protein>
    <recommendedName>
        <fullName evidence="3">Lipoprotein</fullName>
    </recommendedName>
</protein>
<dbReference type="PROSITE" id="PS51257">
    <property type="entry name" value="PROKAR_LIPOPROTEIN"/>
    <property type="match status" value="1"/>
</dbReference>
<dbReference type="PATRIC" id="fig|121290.4.peg.683"/>
<evidence type="ECO:0000313" key="1">
    <source>
        <dbReference type="EMBL" id="KWT68995.1"/>
    </source>
</evidence>
<reference evidence="1 2" key="1">
    <citation type="submission" date="2015-10" db="EMBL/GenBank/DDBJ databases">
        <title>Transcriptomic analysis of a linuron degrading triple-species bacterial consortium.</title>
        <authorList>
            <person name="Albers P."/>
        </authorList>
    </citation>
    <scope>NUCLEOTIDE SEQUENCE [LARGE SCALE GENOMIC DNA]</scope>
    <source>
        <strain evidence="1 2">WDL6</strain>
    </source>
</reference>
<dbReference type="Proteomes" id="UP000059074">
    <property type="component" value="Unassembled WGS sequence"/>
</dbReference>
<proteinExistence type="predicted"/>
<dbReference type="EMBL" id="LMTR01000051">
    <property type="protein sequence ID" value="KWT68995.1"/>
    <property type="molecule type" value="Genomic_DNA"/>
</dbReference>
<dbReference type="STRING" id="121290.APY04_1732"/>
<gene>
    <name evidence="1" type="ORF">APY04_1732</name>
</gene>
<keyword evidence="2" id="KW-1185">Reference proteome</keyword>
<comment type="caution">
    <text evidence="1">The sequence shown here is derived from an EMBL/GenBank/DDBJ whole genome shotgun (WGS) entry which is preliminary data.</text>
</comment>
<name>A0A125NV82_HYPSL</name>
<dbReference type="RefSeq" id="WP_068461593.1">
    <property type="nucleotide sequence ID" value="NZ_LMTR01000051.1"/>
</dbReference>
<sequence>METSKTVRLMMPLLGAVLLGGCAGTDLDLRPVASLSASNMMSPSGYSEAKISDTQYTVNAMGTEATPKERIEKIARARAAQIAVEQRMPFYKVASVSYGVKCTKGKEIYRGGTQAATARQTVQLDVLYAKAPTDDTYVSAKESFEGLNTELNNEMIPSEAKIAAEQEVRAACAQTI</sequence>
<dbReference type="OrthoDB" id="9858685at2"/>
<organism evidence="1 2">
    <name type="scientific">Hyphomicrobium sulfonivorans</name>
    <dbReference type="NCBI Taxonomy" id="121290"/>
    <lineage>
        <taxon>Bacteria</taxon>
        <taxon>Pseudomonadati</taxon>
        <taxon>Pseudomonadota</taxon>
        <taxon>Alphaproteobacteria</taxon>
        <taxon>Hyphomicrobiales</taxon>
        <taxon>Hyphomicrobiaceae</taxon>
        <taxon>Hyphomicrobium</taxon>
    </lineage>
</organism>
<dbReference type="AlphaFoldDB" id="A0A125NV82"/>
<accession>A0A125NV82</accession>
<evidence type="ECO:0008006" key="3">
    <source>
        <dbReference type="Google" id="ProtNLM"/>
    </source>
</evidence>